<protein>
    <submittedName>
        <fullName evidence="2">Uncharacterized protein</fullName>
    </submittedName>
</protein>
<dbReference type="Proteomes" id="UP000479710">
    <property type="component" value="Unassembled WGS sequence"/>
</dbReference>
<feature type="region of interest" description="Disordered" evidence="1">
    <location>
        <begin position="98"/>
        <end position="124"/>
    </location>
</feature>
<proteinExistence type="predicted"/>
<evidence type="ECO:0000313" key="3">
    <source>
        <dbReference type="Proteomes" id="UP000479710"/>
    </source>
</evidence>
<evidence type="ECO:0000313" key="2">
    <source>
        <dbReference type="EMBL" id="KAF0933445.1"/>
    </source>
</evidence>
<name>A0A6G1F9B5_9ORYZ</name>
<comment type="caution">
    <text evidence="2">The sequence shown here is derived from an EMBL/GenBank/DDBJ whole genome shotgun (WGS) entry which is preliminary data.</text>
</comment>
<accession>A0A6G1F9B5</accession>
<organism evidence="2 3">
    <name type="scientific">Oryza meyeriana var. granulata</name>
    <dbReference type="NCBI Taxonomy" id="110450"/>
    <lineage>
        <taxon>Eukaryota</taxon>
        <taxon>Viridiplantae</taxon>
        <taxon>Streptophyta</taxon>
        <taxon>Embryophyta</taxon>
        <taxon>Tracheophyta</taxon>
        <taxon>Spermatophyta</taxon>
        <taxon>Magnoliopsida</taxon>
        <taxon>Liliopsida</taxon>
        <taxon>Poales</taxon>
        <taxon>Poaceae</taxon>
        <taxon>BOP clade</taxon>
        <taxon>Oryzoideae</taxon>
        <taxon>Oryzeae</taxon>
        <taxon>Oryzinae</taxon>
        <taxon>Oryza</taxon>
        <taxon>Oryza meyeriana</taxon>
    </lineage>
</organism>
<reference evidence="2 3" key="1">
    <citation type="submission" date="2019-11" db="EMBL/GenBank/DDBJ databases">
        <title>Whole genome sequence of Oryza granulata.</title>
        <authorList>
            <person name="Li W."/>
        </authorList>
    </citation>
    <scope>NUCLEOTIDE SEQUENCE [LARGE SCALE GENOMIC DNA]</scope>
    <source>
        <strain evidence="3">cv. Menghai</strain>
        <tissue evidence="2">Leaf</tissue>
    </source>
</reference>
<sequence length="176" mass="19480">MESDNRFSWVFDSEMGDVPLQGDFSAEHMIFGGSRMIGNDLVLLLVEDDMTRYLWLADLPLASDEKNEFGVEATVKLANPMQGRRVGFIACHATSRPVMSPVNSRASPSVPRRQSPDGPDRPYTQATALLPVCNLSPSRPSDRADERSRWAAVCVVIFRAESLGARGPKRVGRYLP</sequence>
<dbReference type="OrthoDB" id="6512918at2759"/>
<gene>
    <name evidence="2" type="ORF">E2562_018541</name>
</gene>
<dbReference type="EMBL" id="SPHZ02000001">
    <property type="protein sequence ID" value="KAF0933445.1"/>
    <property type="molecule type" value="Genomic_DNA"/>
</dbReference>
<dbReference type="AlphaFoldDB" id="A0A6G1F9B5"/>
<keyword evidence="3" id="KW-1185">Reference proteome</keyword>
<evidence type="ECO:0000256" key="1">
    <source>
        <dbReference type="SAM" id="MobiDB-lite"/>
    </source>
</evidence>